<name>A0A2N5UJ63_9BASI</name>
<organism evidence="1 4">
    <name type="scientific">Puccinia coronata f. sp. avenae</name>
    <dbReference type="NCBI Taxonomy" id="200324"/>
    <lineage>
        <taxon>Eukaryota</taxon>
        <taxon>Fungi</taxon>
        <taxon>Dikarya</taxon>
        <taxon>Basidiomycota</taxon>
        <taxon>Pucciniomycotina</taxon>
        <taxon>Pucciniomycetes</taxon>
        <taxon>Pucciniales</taxon>
        <taxon>Pucciniaceae</taxon>
        <taxon>Puccinia</taxon>
    </lineage>
</organism>
<protein>
    <submittedName>
        <fullName evidence="1">Uncharacterized protein</fullName>
    </submittedName>
</protein>
<dbReference type="Proteomes" id="UP000235388">
    <property type="component" value="Unassembled WGS sequence"/>
</dbReference>
<gene>
    <name evidence="2" type="ORF">PCANC_07096</name>
    <name evidence="1" type="ORF">PCASD_11309</name>
</gene>
<dbReference type="AlphaFoldDB" id="A0A2N5UJ63"/>
<evidence type="ECO:0000313" key="3">
    <source>
        <dbReference type="Proteomes" id="UP000235388"/>
    </source>
</evidence>
<sequence>MGVLGSKLDPFSGCTDGKGLALNEWPTVLVQDSEQVANKTKLFFLPDAVIRNTLEQGTDIRQFTAF</sequence>
<reference evidence="3 4" key="1">
    <citation type="submission" date="2017-11" db="EMBL/GenBank/DDBJ databases">
        <title>De novo assembly and phasing of dikaryotic genomes from two isolates of Puccinia coronata f. sp. avenae, the causal agent of oat crown rust.</title>
        <authorList>
            <person name="Miller M.E."/>
            <person name="Zhang Y."/>
            <person name="Omidvar V."/>
            <person name="Sperschneider J."/>
            <person name="Schwessinger B."/>
            <person name="Raley C."/>
            <person name="Palmer J.M."/>
            <person name="Garnica D."/>
            <person name="Upadhyaya N."/>
            <person name="Rathjen J."/>
            <person name="Taylor J.M."/>
            <person name="Park R.F."/>
            <person name="Dodds P.N."/>
            <person name="Hirsch C.D."/>
            <person name="Kianian S.F."/>
            <person name="Figueroa M."/>
        </authorList>
    </citation>
    <scope>NUCLEOTIDE SEQUENCE [LARGE SCALE GENOMIC DNA]</scope>
    <source>
        <strain evidence="2">12NC29</strain>
        <strain evidence="1">12SD80</strain>
    </source>
</reference>
<dbReference type="Proteomes" id="UP000235392">
    <property type="component" value="Unassembled WGS sequence"/>
</dbReference>
<proteinExistence type="predicted"/>
<evidence type="ECO:0000313" key="4">
    <source>
        <dbReference type="Proteomes" id="UP000235392"/>
    </source>
</evidence>
<evidence type="ECO:0000313" key="1">
    <source>
        <dbReference type="EMBL" id="PLW37799.1"/>
    </source>
</evidence>
<accession>A0A2N5UJ63</accession>
<comment type="caution">
    <text evidence="1">The sequence shown here is derived from an EMBL/GenBank/DDBJ whole genome shotgun (WGS) entry which is preliminary data.</text>
</comment>
<dbReference type="EMBL" id="PGCJ01000093">
    <property type="protein sequence ID" value="PLW49885.1"/>
    <property type="molecule type" value="Genomic_DNA"/>
</dbReference>
<keyword evidence="3" id="KW-1185">Reference proteome</keyword>
<evidence type="ECO:0000313" key="2">
    <source>
        <dbReference type="EMBL" id="PLW49885.1"/>
    </source>
</evidence>
<dbReference type="EMBL" id="PGCI01000137">
    <property type="protein sequence ID" value="PLW37799.1"/>
    <property type="molecule type" value="Genomic_DNA"/>
</dbReference>